<feature type="domain" description="RNA polymerase sigma-70" evidence="6">
    <location>
        <begin position="86"/>
        <end position="99"/>
    </location>
</feature>
<keyword evidence="1" id="KW-0805">Transcription regulation</keyword>
<dbReference type="CDD" id="cd06171">
    <property type="entry name" value="Sigma70_r4"/>
    <property type="match status" value="1"/>
</dbReference>
<comment type="caution">
    <text evidence="7">The sequence shown here is derived from an EMBL/GenBank/DDBJ whole genome shotgun (WGS) entry which is preliminary data.</text>
</comment>
<dbReference type="PANTHER" id="PTHR30385">
    <property type="entry name" value="SIGMA FACTOR F FLAGELLAR"/>
    <property type="match status" value="1"/>
</dbReference>
<dbReference type="PRINTS" id="PR00046">
    <property type="entry name" value="SIGMA70FCT"/>
</dbReference>
<evidence type="ECO:0000256" key="5">
    <source>
        <dbReference type="SAM" id="MobiDB-lite"/>
    </source>
</evidence>
<dbReference type="Pfam" id="PF04539">
    <property type="entry name" value="Sigma70_r3"/>
    <property type="match status" value="1"/>
</dbReference>
<organism evidence="7 8">
    <name type="scientific">Streptacidiphilus monticola</name>
    <dbReference type="NCBI Taxonomy" id="2161674"/>
    <lineage>
        <taxon>Bacteria</taxon>
        <taxon>Bacillati</taxon>
        <taxon>Actinomycetota</taxon>
        <taxon>Actinomycetes</taxon>
        <taxon>Kitasatosporales</taxon>
        <taxon>Streptomycetaceae</taxon>
        <taxon>Streptacidiphilus</taxon>
    </lineage>
</organism>
<evidence type="ECO:0000313" key="7">
    <source>
        <dbReference type="EMBL" id="MFC5908868.1"/>
    </source>
</evidence>
<dbReference type="SUPFAM" id="SSF88659">
    <property type="entry name" value="Sigma3 and sigma4 domains of RNA polymerase sigma factors"/>
    <property type="match status" value="2"/>
</dbReference>
<dbReference type="Pfam" id="PF04545">
    <property type="entry name" value="Sigma70_r4"/>
    <property type="match status" value="1"/>
</dbReference>
<keyword evidence="8" id="KW-1185">Reference proteome</keyword>
<evidence type="ECO:0000313" key="8">
    <source>
        <dbReference type="Proteomes" id="UP001596174"/>
    </source>
</evidence>
<dbReference type="PROSITE" id="PS00715">
    <property type="entry name" value="SIGMA70_1"/>
    <property type="match status" value="1"/>
</dbReference>
<evidence type="ECO:0000259" key="6">
    <source>
        <dbReference type="PROSITE" id="PS00715"/>
    </source>
</evidence>
<dbReference type="InterPro" id="IPR007630">
    <property type="entry name" value="RNA_pol_sigma70_r4"/>
</dbReference>
<dbReference type="InterPro" id="IPR014322">
    <property type="entry name" value="RNA_pol_sigma-B/F/G"/>
</dbReference>
<evidence type="ECO:0000256" key="3">
    <source>
        <dbReference type="ARBA" id="ARBA00023125"/>
    </source>
</evidence>
<name>A0ABW1G3L6_9ACTN</name>
<evidence type="ECO:0000256" key="2">
    <source>
        <dbReference type="ARBA" id="ARBA00023082"/>
    </source>
</evidence>
<dbReference type="InterPro" id="IPR014284">
    <property type="entry name" value="RNA_pol_sigma-70_dom"/>
</dbReference>
<dbReference type="InterPro" id="IPR007627">
    <property type="entry name" value="RNA_pol_sigma70_r2"/>
</dbReference>
<keyword evidence="4" id="KW-0804">Transcription</keyword>
<dbReference type="RefSeq" id="WP_380584151.1">
    <property type="nucleotide sequence ID" value="NZ_JBHSQJ010000068.1"/>
</dbReference>
<keyword evidence="2" id="KW-0731">Sigma factor</keyword>
<dbReference type="InterPro" id="IPR007624">
    <property type="entry name" value="RNA_pol_sigma70_r3"/>
</dbReference>
<evidence type="ECO:0000256" key="1">
    <source>
        <dbReference type="ARBA" id="ARBA00023015"/>
    </source>
</evidence>
<dbReference type="Gene3D" id="1.10.10.10">
    <property type="entry name" value="Winged helix-like DNA-binding domain superfamily/Winged helix DNA-binding domain"/>
    <property type="match status" value="2"/>
</dbReference>
<dbReference type="EMBL" id="JBHSQJ010000068">
    <property type="protein sequence ID" value="MFC5908868.1"/>
    <property type="molecule type" value="Genomic_DNA"/>
</dbReference>
<accession>A0ABW1G3L6</accession>
<dbReference type="Proteomes" id="UP001596174">
    <property type="component" value="Unassembled WGS sequence"/>
</dbReference>
<dbReference type="Pfam" id="PF04542">
    <property type="entry name" value="Sigma70_r2"/>
    <property type="match status" value="1"/>
</dbReference>
<keyword evidence="3" id="KW-0238">DNA-binding</keyword>
<dbReference type="NCBIfam" id="TIGR02980">
    <property type="entry name" value="SigBFG"/>
    <property type="match status" value="1"/>
</dbReference>
<dbReference type="InterPro" id="IPR013324">
    <property type="entry name" value="RNA_pol_sigma_r3/r4-like"/>
</dbReference>
<dbReference type="SUPFAM" id="SSF88946">
    <property type="entry name" value="Sigma2 domain of RNA polymerase sigma factors"/>
    <property type="match status" value="1"/>
</dbReference>
<protein>
    <submittedName>
        <fullName evidence="7">SigB/SigF/SigG family RNA polymerase sigma factor</fullName>
    </submittedName>
</protein>
<reference evidence="8" key="1">
    <citation type="journal article" date="2019" name="Int. J. Syst. Evol. Microbiol.">
        <title>The Global Catalogue of Microorganisms (GCM) 10K type strain sequencing project: providing services to taxonomists for standard genome sequencing and annotation.</title>
        <authorList>
            <consortium name="The Broad Institute Genomics Platform"/>
            <consortium name="The Broad Institute Genome Sequencing Center for Infectious Disease"/>
            <person name="Wu L."/>
            <person name="Ma J."/>
        </authorList>
    </citation>
    <scope>NUCLEOTIDE SEQUENCE [LARGE SCALE GENOMIC DNA]</scope>
    <source>
        <strain evidence="8">JCM 4816</strain>
    </source>
</reference>
<evidence type="ECO:0000256" key="4">
    <source>
        <dbReference type="ARBA" id="ARBA00023163"/>
    </source>
</evidence>
<gene>
    <name evidence="7" type="ORF">ACFP3V_16795</name>
</gene>
<sequence>MTRVHEALPLPPPPASLSDLPEIPDPRTVSKLDARSLSAVLFERLRGLEEGTIEYSYVRNTLVELNGALVRFAARRFRSRSEPVEDVVQVGMIGLIKAIDRFDPERGVEFASFAMPTIVGEIKRFFRDTSWSVQVPRRLQELRLDLLRATDELEQLHGREPTVAELAERLGLTDAEVIEGQQAANAYTSGTLDSAADSEEVEGPLARRLGYDEPALDYIECAESLKPLIAELPERSRTILSLRFVEELTQAQIGERLGISQMHVSRLLARALGTLRAQLLTED</sequence>
<dbReference type="InterPro" id="IPR000943">
    <property type="entry name" value="RNA_pol_sigma70"/>
</dbReference>
<feature type="region of interest" description="Disordered" evidence="5">
    <location>
        <begin position="1"/>
        <end position="23"/>
    </location>
</feature>
<dbReference type="InterPro" id="IPR013325">
    <property type="entry name" value="RNA_pol_sigma_r2"/>
</dbReference>
<dbReference type="InterPro" id="IPR036388">
    <property type="entry name" value="WH-like_DNA-bd_sf"/>
</dbReference>
<proteinExistence type="predicted"/>
<dbReference type="Gene3D" id="1.20.120.1810">
    <property type="match status" value="1"/>
</dbReference>
<dbReference type="NCBIfam" id="TIGR02937">
    <property type="entry name" value="sigma70-ECF"/>
    <property type="match status" value="1"/>
</dbReference>
<dbReference type="PANTHER" id="PTHR30385:SF4">
    <property type="entry name" value="RNA POLYMERASE SIGMA-E FACTOR"/>
    <property type="match status" value="1"/>
</dbReference>